<dbReference type="InterPro" id="IPR024869">
    <property type="entry name" value="FAM20"/>
</dbReference>
<keyword evidence="7" id="KW-0547">Nucleotide-binding</keyword>
<evidence type="ECO:0000256" key="3">
    <source>
        <dbReference type="ARBA" id="ARBA00023034"/>
    </source>
</evidence>
<proteinExistence type="inferred from homology"/>
<comment type="subcellular location">
    <subcellularLocation>
        <location evidence="1">Golgi apparatus</location>
    </subcellularLocation>
</comment>
<evidence type="ECO:0000256" key="8">
    <source>
        <dbReference type="PIRSR" id="PIRSR624869-3"/>
    </source>
</evidence>
<comment type="caution">
    <text evidence="10">The sequence shown here is derived from an EMBL/GenBank/DDBJ whole genome shotgun (WGS) entry which is preliminary data.</text>
</comment>
<keyword evidence="8" id="KW-0464">Manganese</keyword>
<dbReference type="InterPro" id="IPR009581">
    <property type="entry name" value="FAM20_C"/>
</dbReference>
<name>A0ABD3VW85_SINWO</name>
<evidence type="ECO:0000256" key="5">
    <source>
        <dbReference type="ARBA" id="ARBA00023180"/>
    </source>
</evidence>
<sequence>MYGPFVLLVLLLAVLVSFWMMSRFWNSDLIIMVSRSSSSSFPSEIPFQSHLHRIININYRQIWEKLDLYSPSTFSAYKWMIVFEGGQQVLFKPALINKTVKTRVNCVSGCGHPKYEIAGFALNSLFGLQNMPYTTGRRVSWDQEIAPVATEVLKKSVTFSNLFQNLFSILISFLIHICLVDGDICIVWTCYLEYESRYCFEKGIIYGALVYWIGNKTVVQRVADKASYDIISFEYILDMDAIDFLMLNYDGGKHIYIANRNDTIHLNILTDYGSSFCDRNDPILLAPIYQCSRIRKNLYKSLMKYSVNLTEAFDEATNDDPLYPLLLPMDLTGMQQRLNTIITIIEICFKKYGEMGVLI</sequence>
<evidence type="ECO:0000256" key="1">
    <source>
        <dbReference type="ARBA" id="ARBA00004555"/>
    </source>
</evidence>
<feature type="binding site" evidence="8">
    <location>
        <position position="271"/>
    </location>
    <ligand>
        <name>Mn(2+)</name>
        <dbReference type="ChEBI" id="CHEBI:29035"/>
    </ligand>
</feature>
<dbReference type="PANTHER" id="PTHR12450">
    <property type="entry name" value="DENTIN MATRIX PROTEIN 4 PROTEIN FAM20"/>
    <property type="match status" value="1"/>
</dbReference>
<evidence type="ECO:0000256" key="2">
    <source>
        <dbReference type="ARBA" id="ARBA00006557"/>
    </source>
</evidence>
<dbReference type="EMBL" id="JBJQND010000009">
    <property type="protein sequence ID" value="KAL3865869.1"/>
    <property type="molecule type" value="Genomic_DNA"/>
</dbReference>
<dbReference type="Proteomes" id="UP001634394">
    <property type="component" value="Unassembled WGS sequence"/>
</dbReference>
<keyword evidence="8" id="KW-0479">Metal-binding</keyword>
<evidence type="ECO:0000256" key="6">
    <source>
        <dbReference type="PIRSR" id="PIRSR624869-1"/>
    </source>
</evidence>
<keyword evidence="3" id="KW-0333">Golgi apparatus</keyword>
<gene>
    <name evidence="10" type="ORF">ACJMK2_043218</name>
</gene>
<feature type="binding site" evidence="7">
    <location>
        <position position="92"/>
    </location>
    <ligand>
        <name>ATP</name>
        <dbReference type="ChEBI" id="CHEBI:30616"/>
    </ligand>
</feature>
<evidence type="ECO:0000313" key="10">
    <source>
        <dbReference type="EMBL" id="KAL3865869.1"/>
    </source>
</evidence>
<evidence type="ECO:0000256" key="7">
    <source>
        <dbReference type="PIRSR" id="PIRSR624869-2"/>
    </source>
</evidence>
<feature type="binding site" evidence="7">
    <location>
        <position position="271"/>
    </location>
    <ligand>
        <name>ATP</name>
        <dbReference type="ChEBI" id="CHEBI:30616"/>
    </ligand>
</feature>
<reference evidence="10 11" key="1">
    <citation type="submission" date="2024-11" db="EMBL/GenBank/DDBJ databases">
        <title>Chromosome-level genome assembly of the freshwater bivalve Anodonta woodiana.</title>
        <authorList>
            <person name="Chen X."/>
        </authorList>
    </citation>
    <scope>NUCLEOTIDE SEQUENCE [LARGE SCALE GENOMIC DNA]</scope>
    <source>
        <strain evidence="10">MN2024</strain>
        <tissue evidence="10">Gills</tissue>
    </source>
</reference>
<evidence type="ECO:0000313" key="11">
    <source>
        <dbReference type="Proteomes" id="UP001634394"/>
    </source>
</evidence>
<comment type="similarity">
    <text evidence="2">Belongs to the FAM20 family.</text>
</comment>
<dbReference type="PANTHER" id="PTHR12450:SF22">
    <property type="entry name" value="EXTRACELLULAR SERINE_THREONINE PROTEIN CG31145"/>
    <property type="match status" value="1"/>
</dbReference>
<accession>A0ABD3VW85</accession>
<evidence type="ECO:0000259" key="9">
    <source>
        <dbReference type="Pfam" id="PF06702"/>
    </source>
</evidence>
<protein>
    <recommendedName>
        <fullName evidence="9">FAM20 C-terminal domain-containing protein</fullName>
    </recommendedName>
</protein>
<dbReference type="AlphaFoldDB" id="A0ABD3VW85"/>
<dbReference type="Pfam" id="PF06702">
    <property type="entry name" value="Fam20C"/>
    <property type="match status" value="1"/>
</dbReference>
<dbReference type="GO" id="GO:0005794">
    <property type="term" value="C:Golgi apparatus"/>
    <property type="evidence" value="ECO:0007669"/>
    <property type="project" value="UniProtKB-SubCell"/>
</dbReference>
<feature type="domain" description="FAM20 C-terminal" evidence="9">
    <location>
        <begin position="236"/>
        <end position="355"/>
    </location>
</feature>
<organism evidence="10 11">
    <name type="scientific">Sinanodonta woodiana</name>
    <name type="common">Chinese pond mussel</name>
    <name type="synonym">Anodonta woodiana</name>
    <dbReference type="NCBI Taxonomy" id="1069815"/>
    <lineage>
        <taxon>Eukaryota</taxon>
        <taxon>Metazoa</taxon>
        <taxon>Spiralia</taxon>
        <taxon>Lophotrochozoa</taxon>
        <taxon>Mollusca</taxon>
        <taxon>Bivalvia</taxon>
        <taxon>Autobranchia</taxon>
        <taxon>Heteroconchia</taxon>
        <taxon>Palaeoheterodonta</taxon>
        <taxon>Unionida</taxon>
        <taxon>Unionoidea</taxon>
        <taxon>Unionidae</taxon>
        <taxon>Unioninae</taxon>
        <taxon>Sinanodonta</taxon>
    </lineage>
</organism>
<keyword evidence="7" id="KW-0067">ATP-binding</keyword>
<evidence type="ECO:0000256" key="4">
    <source>
        <dbReference type="ARBA" id="ARBA00023157"/>
    </source>
</evidence>
<keyword evidence="11" id="KW-1185">Reference proteome</keyword>
<feature type="active site" evidence="6">
    <location>
        <position position="250"/>
    </location>
</feature>
<comment type="cofactor">
    <cofactor evidence="8">
        <name>Mn(2+)</name>
        <dbReference type="ChEBI" id="CHEBI:29035"/>
    </cofactor>
</comment>
<keyword evidence="5" id="KW-0325">Glycoprotein</keyword>
<keyword evidence="4" id="KW-1015">Disulfide bond</keyword>